<organism evidence="3 4">
    <name type="scientific">candidate division WWE3 bacterium RIFCSPHIGHO2_01_FULL_35_17</name>
    <dbReference type="NCBI Taxonomy" id="1802614"/>
    <lineage>
        <taxon>Bacteria</taxon>
        <taxon>Katanobacteria</taxon>
    </lineage>
</organism>
<proteinExistence type="predicted"/>
<feature type="coiled-coil region" evidence="1">
    <location>
        <begin position="501"/>
        <end position="563"/>
    </location>
</feature>
<evidence type="ECO:0000313" key="3">
    <source>
        <dbReference type="EMBL" id="OGC47115.1"/>
    </source>
</evidence>
<dbReference type="AlphaFoldDB" id="A0A1F4UQ84"/>
<dbReference type="Proteomes" id="UP000176444">
    <property type="component" value="Unassembled WGS sequence"/>
</dbReference>
<keyword evidence="2" id="KW-0812">Transmembrane</keyword>
<dbReference type="InterPro" id="IPR008965">
    <property type="entry name" value="CBM2/CBM3_carb-bd_dom_sf"/>
</dbReference>
<reference evidence="3 4" key="1">
    <citation type="journal article" date="2016" name="Nat. Commun.">
        <title>Thousands of microbial genomes shed light on interconnected biogeochemical processes in an aquifer system.</title>
        <authorList>
            <person name="Anantharaman K."/>
            <person name="Brown C.T."/>
            <person name="Hug L.A."/>
            <person name="Sharon I."/>
            <person name="Castelle C.J."/>
            <person name="Probst A.J."/>
            <person name="Thomas B.C."/>
            <person name="Singh A."/>
            <person name="Wilkins M.J."/>
            <person name="Karaoz U."/>
            <person name="Brodie E.L."/>
            <person name="Williams K.H."/>
            <person name="Hubbard S.S."/>
            <person name="Banfield J.F."/>
        </authorList>
    </citation>
    <scope>NUCLEOTIDE SEQUENCE [LARGE SCALE GENOMIC DNA]</scope>
</reference>
<dbReference type="GO" id="GO:0030246">
    <property type="term" value="F:carbohydrate binding"/>
    <property type="evidence" value="ECO:0007669"/>
    <property type="project" value="InterPro"/>
</dbReference>
<dbReference type="CDD" id="cd08547">
    <property type="entry name" value="Type_II_cohesin"/>
    <property type="match status" value="1"/>
</dbReference>
<evidence type="ECO:0008006" key="5">
    <source>
        <dbReference type="Google" id="ProtNLM"/>
    </source>
</evidence>
<evidence type="ECO:0000256" key="2">
    <source>
        <dbReference type="SAM" id="Phobius"/>
    </source>
</evidence>
<feature type="transmembrane region" description="Helical" evidence="2">
    <location>
        <begin position="472"/>
        <end position="494"/>
    </location>
</feature>
<comment type="caution">
    <text evidence="3">The sequence shown here is derived from an EMBL/GenBank/DDBJ whole genome shotgun (WGS) entry which is preliminary data.</text>
</comment>
<keyword evidence="1" id="KW-0175">Coiled coil</keyword>
<evidence type="ECO:0000256" key="1">
    <source>
        <dbReference type="SAM" id="Coils"/>
    </source>
</evidence>
<keyword evidence="2" id="KW-0472">Membrane</keyword>
<dbReference type="Gene3D" id="2.60.40.680">
    <property type="match status" value="1"/>
</dbReference>
<sequence length="576" mass="63427">MLFSVLGKAANAASLYFSPSSGSYGVGGAFSVSIYTSSPDQAMNAASGIISYPPDKLEVTGISKAGSIITLWVQEPSFSNSVGTVNFEGIILNPGFIGSLGKIITVNFKIKAAGSAALTFSSGSVLANDGKGTNILASLGGAGFSFGAAGPSAPEATTPSEAAGVPLAPRISSSTHPDPNKWYRENNPKFTWDLPENVTGVRLLVGELPSAVPITSYIPPVSSKEISGLNDGVWYFHARFKNQAGWGEVSHFRFQIDSQKPDYFEIKEIIREDLTEPKAKFVFNAEDKTSGIDFYEIQIDAKSPEIWQDDGRHIYETAVLWPGKHILIAKATDRAGNSLANSVEFIIEPLESPFITEWPKELESGEQLIIKGTTKYPNAQIIAWLERQDEYPSAQIITGLERQDEAAKSRTTRSDKDGNFIFAADEKPKDGVYGFWAEVMDERGAKSLPTEKITIAVKPSAFLRIGSKTINLLSVAVPIIALIVLMLFVVWYGWHKFNLFKKRLRKEVGEAEQALHKAFNLLREEIQEQIKLLEKTRNKRGLTKEEQKILKQLKKDLDDAERFVGKELKDIEKEVK</sequence>
<accession>A0A1F4UQ84</accession>
<keyword evidence="2" id="KW-1133">Transmembrane helix</keyword>
<dbReference type="EMBL" id="MEUX01000022">
    <property type="protein sequence ID" value="OGC47115.1"/>
    <property type="molecule type" value="Genomic_DNA"/>
</dbReference>
<name>A0A1F4UQ84_UNCKA</name>
<gene>
    <name evidence="3" type="ORF">A2713_02005</name>
</gene>
<evidence type="ECO:0000313" key="4">
    <source>
        <dbReference type="Proteomes" id="UP000176444"/>
    </source>
</evidence>
<protein>
    <recommendedName>
        <fullName evidence="5">Cohesin domain-containing protein</fullName>
    </recommendedName>
</protein>
<dbReference type="SUPFAM" id="SSF49384">
    <property type="entry name" value="Carbohydrate-binding domain"/>
    <property type="match status" value="1"/>
</dbReference>